<dbReference type="InterPro" id="IPR032364">
    <property type="entry name" value="GramPos_pilinD1_N"/>
</dbReference>
<dbReference type="NCBIfam" id="TIGR01167">
    <property type="entry name" value="LPXTG_anchor"/>
    <property type="match status" value="1"/>
</dbReference>
<evidence type="ECO:0000259" key="4">
    <source>
        <dbReference type="Pfam" id="PF17802"/>
    </source>
</evidence>
<organism evidence="5 6">
    <name type="scientific">Microbacterium radiodurans</name>
    <dbReference type="NCBI Taxonomy" id="661398"/>
    <lineage>
        <taxon>Bacteria</taxon>
        <taxon>Bacillati</taxon>
        <taxon>Actinomycetota</taxon>
        <taxon>Actinomycetes</taxon>
        <taxon>Micrococcales</taxon>
        <taxon>Microbacteriaceae</taxon>
        <taxon>Microbacterium</taxon>
    </lineage>
</organism>
<dbReference type="InterPro" id="IPR026466">
    <property type="entry name" value="Fim_isopep_form_D2_dom"/>
</dbReference>
<feature type="signal peptide" evidence="2">
    <location>
        <begin position="1"/>
        <end position="32"/>
    </location>
</feature>
<gene>
    <name evidence="5" type="ORF">F6B42_00320</name>
</gene>
<dbReference type="RefSeq" id="WP_150417616.1">
    <property type="nucleotide sequence ID" value="NZ_VYRZ01000001.1"/>
</dbReference>
<keyword evidence="6" id="KW-1185">Reference proteome</keyword>
<keyword evidence="1" id="KW-0472">Membrane</keyword>
<protein>
    <submittedName>
        <fullName evidence="5">SpaH/EbpB family LPXTG-anchored major pilin</fullName>
    </submittedName>
</protein>
<dbReference type="InterPro" id="IPR013783">
    <property type="entry name" value="Ig-like_fold"/>
</dbReference>
<evidence type="ECO:0000256" key="2">
    <source>
        <dbReference type="SAM" id="SignalP"/>
    </source>
</evidence>
<accession>A0A5J5ISL7</accession>
<dbReference type="OrthoDB" id="3199332at2"/>
<feature type="chain" id="PRO_5023824303" evidence="2">
    <location>
        <begin position="33"/>
        <end position="500"/>
    </location>
</feature>
<dbReference type="Gene3D" id="2.60.40.740">
    <property type="match status" value="1"/>
</dbReference>
<evidence type="ECO:0000313" key="5">
    <source>
        <dbReference type="EMBL" id="KAA9088993.1"/>
    </source>
</evidence>
<evidence type="ECO:0000313" key="6">
    <source>
        <dbReference type="Proteomes" id="UP000327039"/>
    </source>
</evidence>
<dbReference type="AlphaFoldDB" id="A0A5J5ISL7"/>
<proteinExistence type="predicted"/>
<dbReference type="Pfam" id="PF17802">
    <property type="entry name" value="SpaA"/>
    <property type="match status" value="1"/>
</dbReference>
<dbReference type="GO" id="GO:0005975">
    <property type="term" value="P:carbohydrate metabolic process"/>
    <property type="evidence" value="ECO:0007669"/>
    <property type="project" value="UniProtKB-ARBA"/>
</dbReference>
<evidence type="ECO:0000256" key="1">
    <source>
        <dbReference type="SAM" id="Phobius"/>
    </source>
</evidence>
<dbReference type="InterPro" id="IPR041033">
    <property type="entry name" value="SpaA_PFL_dom_1"/>
</dbReference>
<feature type="domain" description="SpaA-like prealbumin fold" evidence="4">
    <location>
        <begin position="356"/>
        <end position="425"/>
    </location>
</feature>
<feature type="domain" description="Gram-positive pilin subunit D1 N-terminal" evidence="3">
    <location>
        <begin position="44"/>
        <end position="186"/>
    </location>
</feature>
<dbReference type="Proteomes" id="UP000327039">
    <property type="component" value="Unassembled WGS sequence"/>
</dbReference>
<dbReference type="Gene3D" id="2.60.40.10">
    <property type="entry name" value="Immunoglobulins"/>
    <property type="match status" value="2"/>
</dbReference>
<dbReference type="NCBIfam" id="NF033902">
    <property type="entry name" value="iso_D2_wall_anc"/>
    <property type="match status" value="1"/>
</dbReference>
<feature type="transmembrane region" description="Helical" evidence="1">
    <location>
        <begin position="467"/>
        <end position="488"/>
    </location>
</feature>
<sequence>MTRTFAKRAGAVIGALALGAVAVFGSAVPASAVPGNIDESIPRTLTIHKYQLAPNSPQAPGTGQLIPGGVPGGIPLEGAEFTVREITSVDITTPAGWTQAGQLNANIPAAAALADGAPTVVTTNAAGIATFSSLDVGLYYVAETATPGDVTDPVAPFLVSLPFPTGQFGTPANDWIYDVHVYPKNSVSDLTKNRVAPAPGSVEARNPDLVRWAISSTIPTLPAGTPLSQFSLTDELAPELTFVATPPAGVAPTSVTATTAAGGNLALVASDYTITTAGTTQTVAFTPAGRTKLQANGGGSVTFTVLTRAVDVPANGLIVNTASSIVNGATETVTGTTPIGELTVFAYAAPPVAGGSQQTPLAGAVFQLFLTEADANAGTNPVSIGGVSQWTSGPDGQINIPALVPGTYFVREITPPAGFQIPTPAIQSVGVVAGPTSVSAPVQNYLTVPHVQVPAWQLPLTGGDGALWFGVGGGALLLIVVGAAIVVARRRATEAAAPVA</sequence>
<comment type="caution">
    <text evidence="5">The sequence shown here is derived from an EMBL/GenBank/DDBJ whole genome shotgun (WGS) entry which is preliminary data.</text>
</comment>
<keyword evidence="2" id="KW-0732">Signal</keyword>
<dbReference type="InterPro" id="IPR048052">
    <property type="entry name" value="FM1-like"/>
</dbReference>
<reference evidence="6" key="1">
    <citation type="submission" date="2019-09" db="EMBL/GenBank/DDBJ databases">
        <title>Mumia zhuanghuii sp. nov. isolated from the intestinal contents of plateau pika (Ochotona curzoniae) in the Qinghai-Tibet plateau of China.</title>
        <authorList>
            <person name="Tian Z."/>
        </authorList>
    </citation>
    <scope>NUCLEOTIDE SEQUENCE [LARGE SCALE GENOMIC DNA]</scope>
    <source>
        <strain evidence="6">DSM 25564</strain>
    </source>
</reference>
<evidence type="ECO:0000259" key="3">
    <source>
        <dbReference type="Pfam" id="PF16555"/>
    </source>
</evidence>
<keyword evidence="1" id="KW-0812">Transmembrane</keyword>
<dbReference type="NCBIfam" id="TIGR04226">
    <property type="entry name" value="RrgB_K2N_iso_D2"/>
    <property type="match status" value="1"/>
</dbReference>
<dbReference type="Pfam" id="PF16555">
    <property type="entry name" value="GramPos_pilinD1"/>
    <property type="match status" value="1"/>
</dbReference>
<keyword evidence="1" id="KW-1133">Transmembrane helix</keyword>
<name>A0A5J5ISL7_9MICO</name>
<dbReference type="EMBL" id="VYRZ01000001">
    <property type="protein sequence ID" value="KAA9088993.1"/>
    <property type="molecule type" value="Genomic_DNA"/>
</dbReference>